<dbReference type="SUPFAM" id="SSF50494">
    <property type="entry name" value="Trypsin-like serine proteases"/>
    <property type="match status" value="1"/>
</dbReference>
<proteinExistence type="predicted"/>
<keyword evidence="1" id="KW-0732">Signal</keyword>
<evidence type="ECO:0000313" key="2">
    <source>
        <dbReference type="EMBL" id="AEQ20400.1"/>
    </source>
</evidence>
<dbReference type="EMBL" id="JF429408">
    <property type="protein sequence ID" value="AEQ20400.1"/>
    <property type="molecule type" value="Genomic_DNA"/>
</dbReference>
<feature type="signal peptide" evidence="1">
    <location>
        <begin position="1"/>
        <end position="30"/>
    </location>
</feature>
<dbReference type="GO" id="GO:0006508">
    <property type="term" value="P:proteolysis"/>
    <property type="evidence" value="ECO:0007669"/>
    <property type="project" value="UniProtKB-KW"/>
</dbReference>
<dbReference type="Pfam" id="PF13365">
    <property type="entry name" value="Trypsin_2"/>
    <property type="match status" value="1"/>
</dbReference>
<accession>G4WVE8</accession>
<reference evidence="2" key="1">
    <citation type="journal article" date="2011" name="J. Bacteriol.">
        <title>Long-chain N-acyl amino acid synthases are linked to the putative PEP-CTERM/exosortase protein-sorting system in Gram-negative bacteria.</title>
        <authorList>
            <person name="Craig J.W."/>
            <person name="Cherry M.A."/>
            <person name="Brady S.F."/>
        </authorList>
    </citation>
    <scope>NUCLEOTIDE SEQUENCE</scope>
</reference>
<protein>
    <submittedName>
        <fullName evidence="2">Periplasmic serine protease</fullName>
    </submittedName>
</protein>
<sequence length="262" mass="27207">MPAPGCSTALTLTRVTFLLASMLAIASARAGLADAIERVKPSVVAVGTFQKTRSPLFVFRGTGFAVGDGTLIATAAHAVPDTLQTEPPETMMVLVDDPGVREPQGREAKAIAVDRVHDVALLRIGGPPLPTVTLGDSTAVRDGLAIAFTGFPIGNALGFHPVTHRGIVSSRPPIALPSPTAKELDSRVIRGVKAGPFVLFQLDATAYPGHSGSPLYNAETGEVIGVVNMSVKATKDAAVGQATGISFAVPIEYLRDLVRGLR</sequence>
<dbReference type="AlphaFoldDB" id="G4WVE8"/>
<dbReference type="InterPro" id="IPR009003">
    <property type="entry name" value="Peptidase_S1_PA"/>
</dbReference>
<dbReference type="GO" id="GO:0008233">
    <property type="term" value="F:peptidase activity"/>
    <property type="evidence" value="ECO:0007669"/>
    <property type="project" value="UniProtKB-KW"/>
</dbReference>
<name>G4WVE8_9BACT</name>
<dbReference type="Gene3D" id="2.40.10.120">
    <property type="match status" value="1"/>
</dbReference>
<dbReference type="PANTHER" id="PTHR22939:SF129">
    <property type="entry name" value="SERINE PROTEASE HTRA2, MITOCHONDRIAL"/>
    <property type="match status" value="1"/>
</dbReference>
<keyword evidence="2" id="KW-0645">Protease</keyword>
<organism evidence="2">
    <name type="scientific">uncultured bacterium CSL11</name>
    <dbReference type="NCBI Taxonomy" id="1091566"/>
    <lineage>
        <taxon>Bacteria</taxon>
        <taxon>environmental samples</taxon>
    </lineage>
</organism>
<keyword evidence="2" id="KW-0378">Hydrolase</keyword>
<dbReference type="PANTHER" id="PTHR22939">
    <property type="entry name" value="SERINE PROTEASE FAMILY S1C HTRA-RELATED"/>
    <property type="match status" value="1"/>
</dbReference>
<evidence type="ECO:0000256" key="1">
    <source>
        <dbReference type="SAM" id="SignalP"/>
    </source>
</evidence>
<feature type="chain" id="PRO_5003470720" evidence="1">
    <location>
        <begin position="31"/>
        <end position="262"/>
    </location>
</feature>